<dbReference type="AlphaFoldDB" id="A0ABD7YD36"/>
<accession>A0ABD7YD36</accession>
<sequence length="72" mass="7092">MRAGGGGAAVLPLVPGVDMSIDGFGAPVPSSGRCEFCAHAAGAAAMIATAAHASTRGATYFDSDADFMKFSP</sequence>
<organism evidence="1 2">
    <name type="scientific">Burkholderia contaminans</name>
    <dbReference type="NCBI Taxonomy" id="488447"/>
    <lineage>
        <taxon>Bacteria</taxon>
        <taxon>Pseudomonadati</taxon>
        <taxon>Pseudomonadota</taxon>
        <taxon>Betaproteobacteria</taxon>
        <taxon>Burkholderiales</taxon>
        <taxon>Burkholderiaceae</taxon>
        <taxon>Burkholderia</taxon>
        <taxon>Burkholderia cepacia complex</taxon>
    </lineage>
</organism>
<reference evidence="1 2" key="1">
    <citation type="submission" date="2021-12" db="EMBL/GenBank/DDBJ databases">
        <title>Genomic and phenotypic characterization of three Burkholderia contaminans isolates recovered from different sources.</title>
        <authorList>
            <person name="Lopez De Volder A."/>
            <person name="Fan Y."/>
            <person name="Nunvar J."/>
            <person name="Herrera T."/>
            <person name="Timp W."/>
            <person name="Degrossi J."/>
        </authorList>
    </citation>
    <scope>NUCLEOTIDE SEQUENCE [LARGE SCALE GENOMIC DNA]</scope>
    <source>
        <strain evidence="1 2">LMG 23361</strain>
    </source>
</reference>
<evidence type="ECO:0000313" key="1">
    <source>
        <dbReference type="EMBL" id="WFN22490.1"/>
    </source>
</evidence>
<dbReference type="Proteomes" id="UP001220209">
    <property type="component" value="Chromosome 3"/>
</dbReference>
<dbReference type="EMBL" id="CP090642">
    <property type="protein sequence ID" value="WFN22490.1"/>
    <property type="molecule type" value="Genomic_DNA"/>
</dbReference>
<proteinExistence type="predicted"/>
<gene>
    <name evidence="1" type="ORF">LXE91_38075</name>
</gene>
<name>A0ABD7YD36_9BURK</name>
<protein>
    <submittedName>
        <fullName evidence="1">Uncharacterized protein</fullName>
    </submittedName>
</protein>
<evidence type="ECO:0000313" key="2">
    <source>
        <dbReference type="Proteomes" id="UP001220209"/>
    </source>
</evidence>